<accession>A0A2G6E418</accession>
<evidence type="ECO:0008006" key="5">
    <source>
        <dbReference type="Google" id="ProtNLM"/>
    </source>
</evidence>
<dbReference type="SUPFAM" id="SSF74653">
    <property type="entry name" value="TolA/TonB C-terminal domain"/>
    <property type="match status" value="1"/>
</dbReference>
<sequence>MNAKNLRLAVTARTNKKKRSGPLLFGPHQTFYLTFLFSILFHGVVLYSIPAVNLFSNASTREETIVVLELLQSEELSQNAEAALPEAEEHHFQAAIPEIPWDWSDANAADAAVDPEFAAAPNIAELKEDFTLMANVPSHIPDLPTIHPSTRKAAQLPSRMFRPEEPTFDKPNPEQFQASQSKPAKGPEKLTHVQPVKTPLQRNSRPPRQEEPFAFPRPLPSHTKRQRPLLADKQPISPSFEKHVRLNAPAFAAIRPERPTPSDRRIGLIRTHEDDQNRFGIFVGERFDAHDPLKTHTVPEAAKQAPDEENDVTQQAESLKTDNSIDGPVRGRALIYRPQPPKVASIGDNVELHLKFWVLPDGTIGEVVPLKRGNVQLEQIAISYLKTWRFKALSPDVPQQRIWGTIPIKFTAQ</sequence>
<keyword evidence="2" id="KW-0472">Membrane</keyword>
<reference evidence="3 4" key="1">
    <citation type="submission" date="2017-10" db="EMBL/GenBank/DDBJ databases">
        <title>Novel microbial diversity and functional potential in the marine mammal oral microbiome.</title>
        <authorList>
            <person name="Dudek N.K."/>
            <person name="Sun C.L."/>
            <person name="Burstein D."/>
            <person name="Kantor R.S."/>
            <person name="Aliaga Goltsman D.S."/>
            <person name="Bik E.M."/>
            <person name="Thomas B.C."/>
            <person name="Banfield J.F."/>
            <person name="Relman D.A."/>
        </authorList>
    </citation>
    <scope>NUCLEOTIDE SEQUENCE [LARGE SCALE GENOMIC DNA]</scope>
    <source>
        <strain evidence="3">DOLZORAL124_49_17</strain>
    </source>
</reference>
<organism evidence="3 4">
    <name type="scientific">candidate division KSB3 bacterium</name>
    <dbReference type="NCBI Taxonomy" id="2044937"/>
    <lineage>
        <taxon>Bacteria</taxon>
        <taxon>candidate division KSB3</taxon>
    </lineage>
</organism>
<feature type="region of interest" description="Disordered" evidence="1">
    <location>
        <begin position="162"/>
        <end position="227"/>
    </location>
</feature>
<evidence type="ECO:0000313" key="3">
    <source>
        <dbReference type="EMBL" id="PID56800.1"/>
    </source>
</evidence>
<comment type="caution">
    <text evidence="3">The sequence shown here is derived from an EMBL/GenBank/DDBJ whole genome shotgun (WGS) entry which is preliminary data.</text>
</comment>
<feature type="transmembrane region" description="Helical" evidence="2">
    <location>
        <begin position="31"/>
        <end position="55"/>
    </location>
</feature>
<protein>
    <recommendedName>
        <fullName evidence="5">TonB C-terminal domain-containing protein</fullName>
    </recommendedName>
</protein>
<name>A0A2G6E418_9BACT</name>
<proteinExistence type="predicted"/>
<evidence type="ECO:0000256" key="1">
    <source>
        <dbReference type="SAM" id="MobiDB-lite"/>
    </source>
</evidence>
<dbReference type="Proteomes" id="UP000229740">
    <property type="component" value="Unassembled WGS sequence"/>
</dbReference>
<evidence type="ECO:0000256" key="2">
    <source>
        <dbReference type="SAM" id="Phobius"/>
    </source>
</evidence>
<gene>
    <name evidence="3" type="ORF">CSB45_10190</name>
</gene>
<dbReference type="AlphaFoldDB" id="A0A2G6E418"/>
<dbReference type="EMBL" id="PDPS01000031">
    <property type="protein sequence ID" value="PID56800.1"/>
    <property type="molecule type" value="Genomic_DNA"/>
</dbReference>
<keyword evidence="2" id="KW-0812">Transmembrane</keyword>
<keyword evidence="2" id="KW-1133">Transmembrane helix</keyword>
<evidence type="ECO:0000313" key="4">
    <source>
        <dbReference type="Proteomes" id="UP000229740"/>
    </source>
</evidence>
<feature type="compositionally biased region" description="Basic and acidic residues" evidence="1">
    <location>
        <begin position="162"/>
        <end position="172"/>
    </location>
</feature>